<gene>
    <name evidence="1" type="ORF">BJ138DRAFT_1160961</name>
</gene>
<dbReference type="EMBL" id="MU267940">
    <property type="protein sequence ID" value="KAH7907093.1"/>
    <property type="molecule type" value="Genomic_DNA"/>
</dbReference>
<reference evidence="1" key="1">
    <citation type="journal article" date="2021" name="New Phytol.">
        <title>Evolutionary innovations through gain and loss of genes in the ectomycorrhizal Boletales.</title>
        <authorList>
            <person name="Wu G."/>
            <person name="Miyauchi S."/>
            <person name="Morin E."/>
            <person name="Kuo A."/>
            <person name="Drula E."/>
            <person name="Varga T."/>
            <person name="Kohler A."/>
            <person name="Feng B."/>
            <person name="Cao Y."/>
            <person name="Lipzen A."/>
            <person name="Daum C."/>
            <person name="Hundley H."/>
            <person name="Pangilinan J."/>
            <person name="Johnson J."/>
            <person name="Barry K."/>
            <person name="LaButti K."/>
            <person name="Ng V."/>
            <person name="Ahrendt S."/>
            <person name="Min B."/>
            <person name="Choi I.G."/>
            <person name="Park H."/>
            <person name="Plett J.M."/>
            <person name="Magnuson J."/>
            <person name="Spatafora J.W."/>
            <person name="Nagy L.G."/>
            <person name="Henrissat B."/>
            <person name="Grigoriev I.V."/>
            <person name="Yang Z.L."/>
            <person name="Xu J."/>
            <person name="Martin F.M."/>
        </authorList>
    </citation>
    <scope>NUCLEOTIDE SEQUENCE</scope>
    <source>
        <strain evidence="1">ATCC 28755</strain>
    </source>
</reference>
<sequence>MLTQLELGALLAQVLVLAQNLEGLISIRMIFIDGIRPRLVRATICDTHWHALFPKLTHPSCVQVVALLLIALLLSQLHCITSLRRLINLIAHILVYNGY</sequence>
<dbReference type="Proteomes" id="UP000790377">
    <property type="component" value="Unassembled WGS sequence"/>
</dbReference>
<keyword evidence="2" id="KW-1185">Reference proteome</keyword>
<organism evidence="1 2">
    <name type="scientific">Hygrophoropsis aurantiaca</name>
    <dbReference type="NCBI Taxonomy" id="72124"/>
    <lineage>
        <taxon>Eukaryota</taxon>
        <taxon>Fungi</taxon>
        <taxon>Dikarya</taxon>
        <taxon>Basidiomycota</taxon>
        <taxon>Agaricomycotina</taxon>
        <taxon>Agaricomycetes</taxon>
        <taxon>Agaricomycetidae</taxon>
        <taxon>Boletales</taxon>
        <taxon>Coniophorineae</taxon>
        <taxon>Hygrophoropsidaceae</taxon>
        <taxon>Hygrophoropsis</taxon>
    </lineage>
</organism>
<evidence type="ECO:0000313" key="2">
    <source>
        <dbReference type="Proteomes" id="UP000790377"/>
    </source>
</evidence>
<comment type="caution">
    <text evidence="1">The sequence shown here is derived from an EMBL/GenBank/DDBJ whole genome shotgun (WGS) entry which is preliminary data.</text>
</comment>
<name>A0ACB8A375_9AGAM</name>
<accession>A0ACB8A375</accession>
<protein>
    <submittedName>
        <fullName evidence="1">Uncharacterized protein</fullName>
    </submittedName>
</protein>
<proteinExistence type="predicted"/>
<evidence type="ECO:0000313" key="1">
    <source>
        <dbReference type="EMBL" id="KAH7907093.1"/>
    </source>
</evidence>